<evidence type="ECO:0000256" key="11">
    <source>
        <dbReference type="ARBA" id="ARBA00023004"/>
    </source>
</evidence>
<dbReference type="Pfam" id="PF02677">
    <property type="entry name" value="QueH"/>
    <property type="match status" value="1"/>
</dbReference>
<gene>
    <name evidence="17" type="primary">queH</name>
    <name evidence="18" type="ordered locus">CSE_05680</name>
</gene>
<dbReference type="KEGG" id="cex:CSE_05680"/>
<dbReference type="RefSeq" id="WP_014453098.1">
    <property type="nucleotide sequence ID" value="NC_017096.1"/>
</dbReference>
<reference evidence="18 19" key="1">
    <citation type="submission" date="2011-01" db="EMBL/GenBank/DDBJ databases">
        <title>Whole genome sequence of Caldisericum exile AZM16c01.</title>
        <authorList>
            <person name="Narita-Yamada S."/>
            <person name="Kawakoshi A."/>
            <person name="Nakamura S."/>
            <person name="Sasagawa M."/>
            <person name="Fukada J."/>
            <person name="Sekine M."/>
            <person name="Kato Y."/>
            <person name="Fukai R."/>
            <person name="Sasaki K."/>
            <person name="Hanamaki A."/>
            <person name="Narita H."/>
            <person name="Konno Y."/>
            <person name="Mori K."/>
            <person name="Yamazaki S."/>
            <person name="Suzuki K."/>
            <person name="Fujita N."/>
        </authorList>
    </citation>
    <scope>NUCLEOTIDE SEQUENCE [LARGE SCALE GENOMIC DNA]</scope>
    <source>
        <strain evidence="19">DSM 21853 / NBRC 104410 / AZM16c01</strain>
    </source>
</reference>
<dbReference type="EC" id="1.17.99.6" evidence="4 17"/>
<dbReference type="OrthoDB" id="9801033at2"/>
<dbReference type="GO" id="GO:0008616">
    <property type="term" value="P:tRNA queuosine(34) biosynthetic process"/>
    <property type="evidence" value="ECO:0007669"/>
    <property type="project" value="UniProtKB-UniRule"/>
</dbReference>
<keyword evidence="12 17" id="KW-0411">Iron-sulfur</keyword>
<dbReference type="UniPathway" id="UPA00392"/>
<keyword evidence="6 17" id="KW-0004">4Fe-4S</keyword>
<evidence type="ECO:0000256" key="4">
    <source>
        <dbReference type="ARBA" id="ARBA00012622"/>
    </source>
</evidence>
<keyword evidence="10 17" id="KW-0560">Oxidoreductase</keyword>
<keyword evidence="9 17" id="KW-0671">Queuosine biosynthesis</keyword>
<feature type="binding site" evidence="17">
    <location>
        <position position="107"/>
    </location>
    <ligand>
        <name>[4Fe-4S] cluster</name>
        <dbReference type="ChEBI" id="CHEBI:49883"/>
    </ligand>
</feature>
<keyword evidence="8 17" id="KW-0479">Metal-binding</keyword>
<evidence type="ECO:0000256" key="1">
    <source>
        <dbReference type="ARBA" id="ARBA00002268"/>
    </source>
</evidence>
<evidence type="ECO:0000256" key="5">
    <source>
        <dbReference type="ARBA" id="ARBA00016895"/>
    </source>
</evidence>
<accession>A0A7U6GE24</accession>
<comment type="pathway">
    <text evidence="2 17">tRNA modification; tRNA-queuosine biosynthesis.</text>
</comment>
<dbReference type="EMBL" id="AP012051">
    <property type="protein sequence ID" value="BAL80694.1"/>
    <property type="molecule type" value="Genomic_DNA"/>
</dbReference>
<dbReference type="PANTHER" id="PTHR36701:SF1">
    <property type="entry name" value="EPOXYQUEUOSINE REDUCTASE QUEH"/>
    <property type="match status" value="1"/>
</dbReference>
<evidence type="ECO:0000256" key="10">
    <source>
        <dbReference type="ARBA" id="ARBA00023002"/>
    </source>
</evidence>
<keyword evidence="13 17" id="KW-1015">Disulfide bond</keyword>
<feature type="binding site" evidence="17">
    <location>
        <position position="22"/>
    </location>
    <ligand>
        <name>[4Fe-4S] cluster</name>
        <dbReference type="ChEBI" id="CHEBI:49883"/>
    </ligand>
</feature>
<evidence type="ECO:0000256" key="9">
    <source>
        <dbReference type="ARBA" id="ARBA00022785"/>
    </source>
</evidence>
<sequence length="208" mass="24988">MKDRIKQNLPRGNFEKVLLHICCAPDATYPVLLLRGLRYDVTGFFYNPNIHPKEEYEKRLEEIRKLSKYQNFPLIEGEYSDEVLKNWFHMVKGLERENEGGKRCYLCYKERLEKTAKLAYDLNFDYFTTTITISPHKRSDWVFEIAYDLENKYGVKFLEIDFKKKNGFKASVVLSKYYGLYRQNYCGCIFSKVESDHFRKVKEQYLKR</sequence>
<comment type="similarity">
    <text evidence="3 17">Belongs to the QueH family.</text>
</comment>
<keyword evidence="7 17" id="KW-0819">tRNA processing</keyword>
<dbReference type="SUPFAM" id="SSF52402">
    <property type="entry name" value="Adenine nucleotide alpha hydrolases-like"/>
    <property type="match status" value="1"/>
</dbReference>
<evidence type="ECO:0000256" key="17">
    <source>
        <dbReference type="HAMAP-Rule" id="MF_02089"/>
    </source>
</evidence>
<keyword evidence="14 17" id="KW-0676">Redox-active center</keyword>
<protein>
    <recommendedName>
        <fullName evidence="5 17">Epoxyqueuosine reductase QueH</fullName>
        <ecNumber evidence="4 17">1.17.99.6</ecNumber>
    </recommendedName>
    <alternativeName>
        <fullName evidence="15 17">Queuosine biosynthesis protein QueH</fullName>
    </alternativeName>
</protein>
<dbReference type="GO" id="GO:0052693">
    <property type="term" value="F:epoxyqueuosine reductase activity"/>
    <property type="evidence" value="ECO:0007669"/>
    <property type="project" value="UniProtKB-UniRule"/>
</dbReference>
<comment type="function">
    <text evidence="1 17">Catalyzes the conversion of epoxyqueuosine (oQ) to queuosine (Q), which is a hypermodified base found in the wobble positions of tRNA(Asp), tRNA(Asn), tRNA(His) and tRNA(Tyr).</text>
</comment>
<evidence type="ECO:0000256" key="15">
    <source>
        <dbReference type="ARBA" id="ARBA00031446"/>
    </source>
</evidence>
<evidence type="ECO:0000256" key="2">
    <source>
        <dbReference type="ARBA" id="ARBA00004691"/>
    </source>
</evidence>
<evidence type="ECO:0000313" key="18">
    <source>
        <dbReference type="EMBL" id="BAL80694.1"/>
    </source>
</evidence>
<evidence type="ECO:0000313" key="19">
    <source>
        <dbReference type="Proteomes" id="UP000004793"/>
    </source>
</evidence>
<evidence type="ECO:0000256" key="13">
    <source>
        <dbReference type="ARBA" id="ARBA00023157"/>
    </source>
</evidence>
<evidence type="ECO:0000256" key="14">
    <source>
        <dbReference type="ARBA" id="ARBA00023284"/>
    </source>
</evidence>
<evidence type="ECO:0000256" key="12">
    <source>
        <dbReference type="ARBA" id="ARBA00023014"/>
    </source>
</evidence>
<dbReference type="PANTHER" id="PTHR36701">
    <property type="entry name" value="EPOXYQUEUOSINE REDUCTASE QUEH"/>
    <property type="match status" value="1"/>
</dbReference>
<dbReference type="GO" id="GO:0051539">
    <property type="term" value="F:4 iron, 4 sulfur cluster binding"/>
    <property type="evidence" value="ECO:0007669"/>
    <property type="project" value="UniProtKB-UniRule"/>
</dbReference>
<dbReference type="Proteomes" id="UP000004793">
    <property type="component" value="Chromosome"/>
</dbReference>
<organism evidence="18 19">
    <name type="scientific">Caldisericum exile (strain DSM 21853 / NBRC 104410 / AZM16c01)</name>
    <dbReference type="NCBI Taxonomy" id="511051"/>
    <lineage>
        <taxon>Bacteria</taxon>
        <taxon>Pseudomonadati</taxon>
        <taxon>Caldisericota/Cryosericota group</taxon>
        <taxon>Caldisericota</taxon>
        <taxon>Caldisericia</taxon>
        <taxon>Caldisericales</taxon>
        <taxon>Caldisericaceae</taxon>
        <taxon>Caldisericum</taxon>
    </lineage>
</organism>
<comment type="catalytic activity">
    <reaction evidence="16 17">
        <text>epoxyqueuosine(34) in tRNA + AH2 = queuosine(34) in tRNA + A + H2O</text>
        <dbReference type="Rhea" id="RHEA:32159"/>
        <dbReference type="Rhea" id="RHEA-COMP:18571"/>
        <dbReference type="Rhea" id="RHEA-COMP:18582"/>
        <dbReference type="ChEBI" id="CHEBI:13193"/>
        <dbReference type="ChEBI" id="CHEBI:15377"/>
        <dbReference type="ChEBI" id="CHEBI:17499"/>
        <dbReference type="ChEBI" id="CHEBI:194431"/>
        <dbReference type="ChEBI" id="CHEBI:194443"/>
        <dbReference type="EC" id="1.17.99.6"/>
    </reaction>
</comment>
<dbReference type="GO" id="GO:0046872">
    <property type="term" value="F:metal ion binding"/>
    <property type="evidence" value="ECO:0007669"/>
    <property type="project" value="UniProtKB-KW"/>
</dbReference>
<dbReference type="AlphaFoldDB" id="A0A7U6GE24"/>
<evidence type="ECO:0000256" key="3">
    <source>
        <dbReference type="ARBA" id="ARBA00008207"/>
    </source>
</evidence>
<keyword evidence="11 17" id="KW-0408">Iron</keyword>
<dbReference type="HAMAP" id="MF_02089">
    <property type="entry name" value="QueH"/>
    <property type="match status" value="1"/>
</dbReference>
<name>A0A7U6GE24_CALEA</name>
<feature type="binding site" evidence="17">
    <location>
        <position position="23"/>
    </location>
    <ligand>
        <name>[4Fe-4S] cluster</name>
        <dbReference type="ChEBI" id="CHEBI:49883"/>
    </ligand>
</feature>
<evidence type="ECO:0000256" key="6">
    <source>
        <dbReference type="ARBA" id="ARBA00022485"/>
    </source>
</evidence>
<dbReference type="InterPro" id="IPR003828">
    <property type="entry name" value="QueH"/>
</dbReference>
<evidence type="ECO:0000256" key="8">
    <source>
        <dbReference type="ARBA" id="ARBA00022723"/>
    </source>
</evidence>
<evidence type="ECO:0000256" key="16">
    <source>
        <dbReference type="ARBA" id="ARBA00047415"/>
    </source>
</evidence>
<evidence type="ECO:0000256" key="7">
    <source>
        <dbReference type="ARBA" id="ARBA00022694"/>
    </source>
</evidence>
<feature type="disulfide bond" description="Redox-active" evidence="17">
    <location>
        <begin position="186"/>
        <end position="188"/>
    </location>
</feature>
<feature type="binding site" evidence="17">
    <location>
        <position position="104"/>
    </location>
    <ligand>
        <name>[4Fe-4S] cluster</name>
        <dbReference type="ChEBI" id="CHEBI:49883"/>
    </ligand>
</feature>
<proteinExistence type="inferred from homology"/>
<keyword evidence="19" id="KW-1185">Reference proteome</keyword>